<name>A0A328A9X0_9CAUL</name>
<comment type="caution">
    <text evidence="2">The sequence shown here is derived from an EMBL/GenBank/DDBJ whole genome shotgun (WGS) entry which is preliminary data.</text>
</comment>
<dbReference type="EMBL" id="QFYR01000004">
    <property type="protein sequence ID" value="RAK51430.1"/>
    <property type="molecule type" value="Genomic_DNA"/>
</dbReference>
<dbReference type="Pfam" id="PF13372">
    <property type="entry name" value="Alginate_exp"/>
    <property type="match status" value="1"/>
</dbReference>
<feature type="domain" description="Alginate export" evidence="1">
    <location>
        <begin position="20"/>
        <end position="417"/>
    </location>
</feature>
<dbReference type="AlphaFoldDB" id="A0A328A9X0"/>
<dbReference type="Proteomes" id="UP000249725">
    <property type="component" value="Unassembled WGS sequence"/>
</dbReference>
<proteinExistence type="predicted"/>
<dbReference type="OrthoDB" id="311329at2"/>
<dbReference type="Gene3D" id="2.40.160.100">
    <property type="match status" value="1"/>
</dbReference>
<organism evidence="2 3">
    <name type="scientific">Phenylobacterium deserti</name>
    <dbReference type="NCBI Taxonomy" id="1914756"/>
    <lineage>
        <taxon>Bacteria</taxon>
        <taxon>Pseudomonadati</taxon>
        <taxon>Pseudomonadota</taxon>
        <taxon>Alphaproteobacteria</taxon>
        <taxon>Caulobacterales</taxon>
        <taxon>Caulobacteraceae</taxon>
        <taxon>Phenylobacterium</taxon>
    </lineage>
</organism>
<dbReference type="InterPro" id="IPR053728">
    <property type="entry name" value="Alginate_Permeability_Chnl"/>
</dbReference>
<dbReference type="InterPro" id="IPR025388">
    <property type="entry name" value="Alginate_export_dom"/>
</dbReference>
<evidence type="ECO:0000313" key="3">
    <source>
        <dbReference type="Proteomes" id="UP000249725"/>
    </source>
</evidence>
<keyword evidence="3" id="KW-1185">Reference proteome</keyword>
<dbReference type="SUPFAM" id="SSF56935">
    <property type="entry name" value="Porins"/>
    <property type="match status" value="1"/>
</dbReference>
<reference evidence="3" key="1">
    <citation type="submission" date="2018-05" db="EMBL/GenBank/DDBJ databases">
        <authorList>
            <person name="Li X."/>
        </authorList>
    </citation>
    <scope>NUCLEOTIDE SEQUENCE [LARGE SCALE GENOMIC DNA]</scope>
    <source>
        <strain evidence="3">YIM 73061</strain>
    </source>
</reference>
<evidence type="ECO:0000259" key="1">
    <source>
        <dbReference type="Pfam" id="PF13372"/>
    </source>
</evidence>
<sequence>MTLACAPAGALAAQADEGWSFSGSMRLRHETVDNQVRPGFNQSEDLVSLRTTLGAEYNSGPLTLAAEMYDSRVFKGDRRSPISTNEVNTFEVVQAYASLQGEAGVLGKSRLTAGRMMLNLGSRRLVAADDYRNTTNSYTGLRLDAQPAGVRTTFIYVLPQVRLPDGIDNLLDARHHVDREGSQQVLWGVLAAKPKTVGPATLEGYYFRLDETDTRYAATRDRKLDTYGGRLFVEPKKSRFDFEVEAIGQTGTISADLTPTARELEAKAHFVHADAGYTFAHAWKPRLSAEFDLATGDERGGKFDRFDTLFGMRRADFGPSGIYAAIHRSNIVTPGLRLEFEPSDRMDAFISARSMWLEVQEDSFSTTAVRDASGRSGRFAGNQVEGRVRYWFIEDRLRGEVDALWLDKGRFLREAPNAPRSGDETYLSLNLLASF</sequence>
<protein>
    <recommendedName>
        <fullName evidence="1">Alginate export domain-containing protein</fullName>
    </recommendedName>
</protein>
<accession>A0A328A9X0</accession>
<gene>
    <name evidence="2" type="ORF">DJ018_15950</name>
</gene>
<evidence type="ECO:0000313" key="2">
    <source>
        <dbReference type="EMBL" id="RAK51430.1"/>
    </source>
</evidence>